<accession>A0A7X6HF15</accession>
<dbReference type="Proteomes" id="UP000544090">
    <property type="component" value="Unassembled WGS sequence"/>
</dbReference>
<dbReference type="EMBL" id="JAAZSQ010000018">
    <property type="protein sequence ID" value="NKX55977.1"/>
    <property type="molecule type" value="Genomic_DNA"/>
</dbReference>
<comment type="caution">
    <text evidence="1">The sequence shown here is derived from an EMBL/GenBank/DDBJ whole genome shotgun (WGS) entry which is preliminary data.</text>
</comment>
<reference evidence="1 2" key="1">
    <citation type="submission" date="2020-04" db="EMBL/GenBank/DDBJ databases">
        <title>Arthrobacter sp. nov.</title>
        <authorList>
            <person name="Liu S."/>
        </authorList>
    </citation>
    <scope>NUCLEOTIDE SEQUENCE [LARGE SCALE GENOMIC DNA]</scope>
    <source>
        <strain evidence="1 2">E918</strain>
    </source>
</reference>
<name>A0A7X6HF15_9MICC</name>
<evidence type="ECO:0000313" key="2">
    <source>
        <dbReference type="Proteomes" id="UP000544090"/>
    </source>
</evidence>
<organism evidence="1 2">
    <name type="scientific">Arthrobacter mobilis</name>
    <dbReference type="NCBI Taxonomy" id="2724944"/>
    <lineage>
        <taxon>Bacteria</taxon>
        <taxon>Bacillati</taxon>
        <taxon>Actinomycetota</taxon>
        <taxon>Actinomycetes</taxon>
        <taxon>Micrococcales</taxon>
        <taxon>Micrococcaceae</taxon>
        <taxon>Arthrobacter</taxon>
    </lineage>
</organism>
<dbReference type="AlphaFoldDB" id="A0A7X6HF15"/>
<protein>
    <submittedName>
        <fullName evidence="1">Uncharacterized protein</fullName>
    </submittedName>
</protein>
<evidence type="ECO:0000313" key="1">
    <source>
        <dbReference type="EMBL" id="NKX55977.1"/>
    </source>
</evidence>
<sequence length="59" mass="6758">MAGKKELPDRQQLQKMRTDGWRLDELETVFGIPGSSVWAILTSEITDEETEAFFRENGV</sequence>
<proteinExistence type="predicted"/>
<dbReference type="RefSeq" id="WP_168487900.1">
    <property type="nucleotide sequence ID" value="NZ_JAAZSQ010000018.1"/>
</dbReference>
<gene>
    <name evidence="1" type="ORF">HGG74_15820</name>
</gene>
<keyword evidence="2" id="KW-1185">Reference proteome</keyword>